<comment type="catalytic activity">
    <reaction evidence="9">
        <text>N-terminal S-1,2-diacyl-sn-glyceryl-L-cysteinyl-[lipoprotein] + a glycerophospholipid = N-acyl-S-1,2-diacyl-sn-glyceryl-L-cysteinyl-[lipoprotein] + a 2-acyl-sn-glycero-3-phospholipid + H(+)</text>
        <dbReference type="Rhea" id="RHEA:48228"/>
        <dbReference type="Rhea" id="RHEA-COMP:14681"/>
        <dbReference type="Rhea" id="RHEA-COMP:14684"/>
        <dbReference type="ChEBI" id="CHEBI:15378"/>
        <dbReference type="ChEBI" id="CHEBI:136912"/>
        <dbReference type="ChEBI" id="CHEBI:140656"/>
        <dbReference type="ChEBI" id="CHEBI:140657"/>
        <dbReference type="ChEBI" id="CHEBI:140660"/>
        <dbReference type="EC" id="2.3.1.269"/>
    </reaction>
</comment>
<dbReference type="EMBL" id="FNHG01000017">
    <property type="protein sequence ID" value="SDM66374.1"/>
    <property type="molecule type" value="Genomic_DNA"/>
</dbReference>
<keyword evidence="7 9" id="KW-0472">Membrane</keyword>
<dbReference type="InterPro" id="IPR003010">
    <property type="entry name" value="C-N_Hydrolase"/>
</dbReference>
<feature type="transmembrane region" description="Helical" evidence="9">
    <location>
        <begin position="500"/>
        <end position="521"/>
    </location>
</feature>
<accession>A0A1G9V2D1</accession>
<dbReference type="GO" id="GO:0016410">
    <property type="term" value="F:N-acyltransferase activity"/>
    <property type="evidence" value="ECO:0007669"/>
    <property type="project" value="UniProtKB-UniRule"/>
</dbReference>
<evidence type="ECO:0000313" key="11">
    <source>
        <dbReference type="EMBL" id="SDM66374.1"/>
    </source>
</evidence>
<feature type="transmembrane region" description="Helical" evidence="9">
    <location>
        <begin position="182"/>
        <end position="202"/>
    </location>
</feature>
<evidence type="ECO:0000256" key="4">
    <source>
        <dbReference type="ARBA" id="ARBA00022679"/>
    </source>
</evidence>
<dbReference type="NCBIfam" id="TIGR00546">
    <property type="entry name" value="lnt"/>
    <property type="match status" value="1"/>
</dbReference>
<dbReference type="InterPro" id="IPR045378">
    <property type="entry name" value="LNT_N"/>
</dbReference>
<organism evidence="11 12">
    <name type="scientific">Maricaulis salignorans</name>
    <dbReference type="NCBI Taxonomy" id="144026"/>
    <lineage>
        <taxon>Bacteria</taxon>
        <taxon>Pseudomonadati</taxon>
        <taxon>Pseudomonadota</taxon>
        <taxon>Alphaproteobacteria</taxon>
        <taxon>Maricaulales</taxon>
        <taxon>Maricaulaceae</taxon>
        <taxon>Maricaulis</taxon>
    </lineage>
</organism>
<dbReference type="AlphaFoldDB" id="A0A1G9V2D1"/>
<evidence type="ECO:0000256" key="2">
    <source>
        <dbReference type="ARBA" id="ARBA00010065"/>
    </source>
</evidence>
<proteinExistence type="inferred from homology"/>
<dbReference type="Pfam" id="PF20154">
    <property type="entry name" value="LNT_N"/>
    <property type="match status" value="1"/>
</dbReference>
<comment type="similarity">
    <text evidence="2 9">Belongs to the CN hydrolase family. Apolipoprotein N-acyltransferase subfamily.</text>
</comment>
<feature type="transmembrane region" description="Helical" evidence="9">
    <location>
        <begin position="139"/>
        <end position="162"/>
    </location>
</feature>
<evidence type="ECO:0000313" key="12">
    <source>
        <dbReference type="Proteomes" id="UP000199759"/>
    </source>
</evidence>
<dbReference type="HAMAP" id="MF_01148">
    <property type="entry name" value="Lnt"/>
    <property type="match status" value="1"/>
</dbReference>
<evidence type="ECO:0000256" key="7">
    <source>
        <dbReference type="ARBA" id="ARBA00023136"/>
    </source>
</evidence>
<keyword evidence="12" id="KW-1185">Reference proteome</keyword>
<dbReference type="SUPFAM" id="SSF56317">
    <property type="entry name" value="Carbon-nitrogen hydrolase"/>
    <property type="match status" value="1"/>
</dbReference>
<evidence type="ECO:0000259" key="10">
    <source>
        <dbReference type="PROSITE" id="PS50263"/>
    </source>
</evidence>
<evidence type="ECO:0000256" key="8">
    <source>
        <dbReference type="ARBA" id="ARBA00023315"/>
    </source>
</evidence>
<dbReference type="OrthoDB" id="9804277at2"/>
<dbReference type="CDD" id="cd07571">
    <property type="entry name" value="ALP_N-acyl_transferase"/>
    <property type="match status" value="1"/>
</dbReference>
<feature type="transmembrane region" description="Helical" evidence="9">
    <location>
        <begin position="108"/>
        <end position="132"/>
    </location>
</feature>
<dbReference type="EC" id="2.3.1.269" evidence="9"/>
<dbReference type="GO" id="GO:0042158">
    <property type="term" value="P:lipoprotein biosynthetic process"/>
    <property type="evidence" value="ECO:0007669"/>
    <property type="project" value="UniProtKB-UniRule"/>
</dbReference>
<keyword evidence="8 9" id="KW-0012">Acyltransferase</keyword>
<evidence type="ECO:0000256" key="1">
    <source>
        <dbReference type="ARBA" id="ARBA00004651"/>
    </source>
</evidence>
<feature type="domain" description="CN hydrolase" evidence="10">
    <location>
        <begin position="248"/>
        <end position="493"/>
    </location>
</feature>
<feature type="transmembrane region" description="Helical" evidence="9">
    <location>
        <begin position="21"/>
        <end position="37"/>
    </location>
</feature>
<evidence type="ECO:0000256" key="9">
    <source>
        <dbReference type="HAMAP-Rule" id="MF_01148"/>
    </source>
</evidence>
<feature type="transmembrane region" description="Helical" evidence="9">
    <location>
        <begin position="43"/>
        <end position="60"/>
    </location>
</feature>
<comment type="subcellular location">
    <subcellularLocation>
        <location evidence="1 9">Cell membrane</location>
        <topology evidence="1 9">Multi-pass membrane protein</topology>
    </subcellularLocation>
</comment>
<keyword evidence="6 9" id="KW-1133">Transmembrane helix</keyword>
<evidence type="ECO:0000256" key="3">
    <source>
        <dbReference type="ARBA" id="ARBA00022475"/>
    </source>
</evidence>
<dbReference type="STRING" id="144026.SAMN04488568_11762"/>
<dbReference type="PANTHER" id="PTHR38686">
    <property type="entry name" value="APOLIPOPROTEIN N-ACYLTRANSFERASE"/>
    <property type="match status" value="1"/>
</dbReference>
<dbReference type="RefSeq" id="WP_143024138.1">
    <property type="nucleotide sequence ID" value="NZ_FNHG01000017.1"/>
</dbReference>
<keyword evidence="11" id="KW-0449">Lipoprotein</keyword>
<dbReference type="UniPathway" id="UPA00666"/>
<dbReference type="Gene3D" id="3.60.110.10">
    <property type="entry name" value="Carbon-nitrogen hydrolase"/>
    <property type="match status" value="1"/>
</dbReference>
<feature type="transmembrane region" description="Helical" evidence="9">
    <location>
        <begin position="72"/>
        <end position="96"/>
    </location>
</feature>
<dbReference type="PANTHER" id="PTHR38686:SF1">
    <property type="entry name" value="APOLIPOPROTEIN N-ACYLTRANSFERASE"/>
    <property type="match status" value="1"/>
</dbReference>
<keyword evidence="4 9" id="KW-0808">Transferase</keyword>
<dbReference type="InterPro" id="IPR036526">
    <property type="entry name" value="C-N_Hydrolase_sf"/>
</dbReference>
<name>A0A1G9V2D1_9PROT</name>
<dbReference type="GO" id="GO:0005886">
    <property type="term" value="C:plasma membrane"/>
    <property type="evidence" value="ECO:0007669"/>
    <property type="project" value="UniProtKB-SubCell"/>
</dbReference>
<feature type="transmembrane region" description="Helical" evidence="9">
    <location>
        <begin position="214"/>
        <end position="232"/>
    </location>
</feature>
<keyword evidence="5 9" id="KW-0812">Transmembrane</keyword>
<protein>
    <recommendedName>
        <fullName evidence="9">Apolipoprotein N-acyltransferase</fullName>
        <shortName evidence="9">ALP N-acyltransferase</shortName>
        <ecNumber evidence="9">2.3.1.269</ecNumber>
    </recommendedName>
</protein>
<evidence type="ECO:0000256" key="5">
    <source>
        <dbReference type="ARBA" id="ARBA00022692"/>
    </source>
</evidence>
<reference evidence="11 12" key="1">
    <citation type="submission" date="2016-10" db="EMBL/GenBank/DDBJ databases">
        <authorList>
            <person name="de Groot N.N."/>
        </authorList>
    </citation>
    <scope>NUCLEOTIDE SEQUENCE [LARGE SCALE GENOMIC DNA]</scope>
    <source>
        <strain evidence="11 12">DSM 16077</strain>
    </source>
</reference>
<dbReference type="InterPro" id="IPR004563">
    <property type="entry name" value="Apolipo_AcylTrfase"/>
</dbReference>
<evidence type="ECO:0000256" key="6">
    <source>
        <dbReference type="ARBA" id="ARBA00022989"/>
    </source>
</evidence>
<dbReference type="Pfam" id="PF00795">
    <property type="entry name" value="CN_hydrolase"/>
    <property type="match status" value="1"/>
</dbReference>
<comment type="pathway">
    <text evidence="9">Protein modification; lipoprotein biosynthesis (N-acyl transfer).</text>
</comment>
<dbReference type="PROSITE" id="PS50263">
    <property type="entry name" value="CN_HYDROLASE"/>
    <property type="match status" value="1"/>
</dbReference>
<comment type="function">
    <text evidence="9">Catalyzes the phospholipid dependent N-acylation of the N-terminal cysteine of apolipoprotein, the last step in lipoprotein maturation.</text>
</comment>
<keyword evidence="3 9" id="KW-1003">Cell membrane</keyword>
<sequence>MTRHAWYSPGRLRTRIAAASGWRLALLLFTGGALSALAMAPVFAWPILIATLALLLWTVDGARRRPKPLRAAFLRGFLFGFGYFLAGMFWLAYAFINRGPEYIPLIPFAVPALAALLAAFWGGAMVAYALLAQRSEWRVLVFAVCIAVFEWLRGHMFGGLPWNLPAYAWPAGGAISQTASWFGVYGLTLLTILTLVSPAVAVGPVFNLKRTMPAMGGIAILLIMFTFGALRLQQPEPGLEPGVRFRIVQSALTQGEKWSANGALLARDRYLDLTASPGLDEVTHVLWPEGALPIYMLEDGATLSLIGEIFADDQVLMAGISRRVVGQEDETYYNSLAVLRYHSGTPRIVGLYDKVLLAPFGESIPFSGLLSAIGFAEFARLQYTPGAGPFVMDLPGAPPVMPLICYEGIFPGFVRAGAPRPAWLFNLSNDAWFGETSGPRQHVNQARYRSIETGLPMIRSASRGVSGVIDAFGRMPVAILPGSDGAHDVDLPRPIGAPLYAFWGDWLFWIISGLVIAGIILQRRKVVGRYLKIPTLNR</sequence>
<dbReference type="Proteomes" id="UP000199759">
    <property type="component" value="Unassembled WGS sequence"/>
</dbReference>
<gene>
    <name evidence="9" type="primary">lnt</name>
    <name evidence="11" type="ORF">SAMN04488568_11762</name>
</gene>